<dbReference type="PANTHER" id="PTHR16023">
    <property type="entry name" value="TAX1 BINDING PROTEIN-RELATED"/>
    <property type="match status" value="1"/>
</dbReference>
<comment type="subcellular location">
    <subcellularLocation>
        <location evidence="1">Endomembrane system</location>
    </subcellularLocation>
</comment>
<dbReference type="GO" id="GO:0010008">
    <property type="term" value="C:endosome membrane"/>
    <property type="evidence" value="ECO:0007669"/>
    <property type="project" value="TreeGrafter"/>
</dbReference>
<dbReference type="SUPFAM" id="SSF48371">
    <property type="entry name" value="ARM repeat"/>
    <property type="match status" value="1"/>
</dbReference>
<protein>
    <recommendedName>
        <fullName evidence="6">Vacuolar protein 14 C-terminal Fig4-binding domain-containing protein</fullName>
    </recommendedName>
</protein>
<dbReference type="InterPro" id="IPR016024">
    <property type="entry name" value="ARM-type_fold"/>
</dbReference>
<dbReference type="Pfam" id="PF12755">
    <property type="entry name" value="Vac14_Fab1_bd"/>
    <property type="match status" value="1"/>
</dbReference>
<dbReference type="GO" id="GO:0070772">
    <property type="term" value="C:PAS complex"/>
    <property type="evidence" value="ECO:0007669"/>
    <property type="project" value="InterPro"/>
</dbReference>
<name>A0A7R9Y8C4_9STRA</name>
<dbReference type="InterPro" id="IPR011989">
    <property type="entry name" value="ARM-like"/>
</dbReference>
<feature type="repeat" description="HEAT" evidence="5">
    <location>
        <begin position="93"/>
        <end position="128"/>
    </location>
</feature>
<evidence type="ECO:0000256" key="1">
    <source>
        <dbReference type="ARBA" id="ARBA00004308"/>
    </source>
</evidence>
<dbReference type="PROSITE" id="PS50077">
    <property type="entry name" value="HEAT_REPEAT"/>
    <property type="match status" value="1"/>
</dbReference>
<evidence type="ECO:0000256" key="4">
    <source>
        <dbReference type="ARBA" id="ARBA00023136"/>
    </source>
</evidence>
<keyword evidence="4" id="KW-0472">Membrane</keyword>
<keyword evidence="3" id="KW-0677">Repeat</keyword>
<proteinExistence type="inferred from homology"/>
<evidence type="ECO:0000256" key="2">
    <source>
        <dbReference type="ARBA" id="ARBA00010225"/>
    </source>
</evidence>
<dbReference type="EMBL" id="HBEA01001302">
    <property type="protein sequence ID" value="CAD8251467.1"/>
    <property type="molecule type" value="Transcribed_RNA"/>
</dbReference>
<dbReference type="AlphaFoldDB" id="A0A7R9Y8C4"/>
<dbReference type="InterPro" id="IPR021841">
    <property type="entry name" value="VAC14_Fig4p-bd"/>
</dbReference>
<evidence type="ECO:0000259" key="6">
    <source>
        <dbReference type="Pfam" id="PF11916"/>
    </source>
</evidence>
<feature type="domain" description="Vacuolar protein 14 C-terminal Fig4-binding" evidence="6">
    <location>
        <begin position="432"/>
        <end position="615"/>
    </location>
</feature>
<dbReference type="Pfam" id="PF11916">
    <property type="entry name" value="Vac14_Fig4_bd"/>
    <property type="match status" value="1"/>
</dbReference>
<dbReference type="GO" id="GO:0006661">
    <property type="term" value="P:phosphatidylinositol biosynthetic process"/>
    <property type="evidence" value="ECO:0007669"/>
    <property type="project" value="InterPro"/>
</dbReference>
<evidence type="ECO:0000256" key="3">
    <source>
        <dbReference type="ARBA" id="ARBA00022737"/>
    </source>
</evidence>
<evidence type="ECO:0000313" key="7">
    <source>
        <dbReference type="EMBL" id="CAD8251467.1"/>
    </source>
</evidence>
<reference evidence="7" key="1">
    <citation type="submission" date="2021-01" db="EMBL/GenBank/DDBJ databases">
        <authorList>
            <person name="Corre E."/>
            <person name="Pelletier E."/>
            <person name="Niang G."/>
            <person name="Scheremetjew M."/>
            <person name="Finn R."/>
            <person name="Kale V."/>
            <person name="Holt S."/>
            <person name="Cochrane G."/>
            <person name="Meng A."/>
            <person name="Brown T."/>
            <person name="Cohen L."/>
        </authorList>
    </citation>
    <scope>NUCLEOTIDE SEQUENCE</scope>
    <source>
        <strain evidence="7">CCMP2078</strain>
    </source>
</reference>
<dbReference type="InterPro" id="IPR026825">
    <property type="entry name" value="Vac14"/>
</dbReference>
<gene>
    <name evidence="7" type="ORF">PPYR1160_LOCUS958</name>
</gene>
<comment type="similarity">
    <text evidence="2">Belongs to the VAC14 family.</text>
</comment>
<dbReference type="Gene3D" id="1.25.10.10">
    <property type="entry name" value="Leucine-rich Repeat Variant"/>
    <property type="match status" value="2"/>
</dbReference>
<dbReference type="PANTHER" id="PTHR16023:SF0">
    <property type="entry name" value="PROTEIN VAC14 HOMOLOG"/>
    <property type="match status" value="1"/>
</dbReference>
<evidence type="ECO:0000256" key="5">
    <source>
        <dbReference type="PROSITE-ProRule" id="PRU00103"/>
    </source>
</evidence>
<sequence length="659" mass="73538">MSDEHEPALSLALQRSLGDRGYEKRKNAALEVEAIMKSLRESGDTAKVKRIIEMLARDFTASVNPNHRKGGLIGLAATTIGLTDGVADHLPELLPPVLHCFDDPEHRVRYYACEALYNITKAARGHILPFFNQIFSGLCKLFSDVDMDVKNGANLLDGVVKDVVTESPSFDVDNFVPLLHKYIRKSNPFIRQLLVGWISVLNSVPDINLLDWLPEFLEGLIEMLGDGNRNIRNDAHNALMTFLDAIKARADTAEDQDLGPMVDILVKECSASNKLIRHTALSWLREFIKIGRHQLRNYHAHMLGATLNCVSDPEPDIRQLATVTNQELLELVKSTGLDQVGGVLKVLKENLVSSDVATRIVSLKWIRMLLGGAANVNVHLDALLPVLLGALKDSSDDVVLLDLEVLAKISSAEAEFHRVLTSVVDLFGKEPRLLEGRGSVIIRRFCVMLDSKSIYLLLATVLQQHRDLEFVSLLIHTLNLILLTAHELQDLRDILKRSFQPNATAEVRNVFDQLFRCWSHNPVATLSLCFLAQAYDLAFELVKRFAKVDITVGFLMQADKLVQLLESPIFVPLRLQLLETDHPQYPSLVKALYGLLMLLPQSTAFRTLGSRLEVVGGLHQHLGYHNANSKKKKDSGSAGDFEDLLYVFDETQSVHSSAR</sequence>
<dbReference type="InterPro" id="IPR021133">
    <property type="entry name" value="HEAT_type_2"/>
</dbReference>
<accession>A0A7R9Y8C4</accession>
<organism evidence="7">
    <name type="scientific">Pinguiococcus pyrenoidosus</name>
    <dbReference type="NCBI Taxonomy" id="172671"/>
    <lineage>
        <taxon>Eukaryota</taxon>
        <taxon>Sar</taxon>
        <taxon>Stramenopiles</taxon>
        <taxon>Ochrophyta</taxon>
        <taxon>Pinguiophyceae</taxon>
        <taxon>Pinguiochrysidales</taxon>
        <taxon>Pinguiochrysidaceae</taxon>
        <taxon>Pinguiococcus</taxon>
    </lineage>
</organism>